<feature type="chain" id="PRO_5036131063" evidence="2">
    <location>
        <begin position="20"/>
        <end position="212"/>
    </location>
</feature>
<dbReference type="VEuPathDB" id="FungiDB:SeMB42_g01182"/>
<dbReference type="AlphaFoldDB" id="A0A507DM74"/>
<feature type="compositionally biased region" description="Low complexity" evidence="1">
    <location>
        <begin position="191"/>
        <end position="205"/>
    </location>
</feature>
<name>A0A507DM74_9FUNG</name>
<feature type="region of interest" description="Disordered" evidence="1">
    <location>
        <begin position="177"/>
        <end position="212"/>
    </location>
</feature>
<evidence type="ECO:0000313" key="5">
    <source>
        <dbReference type="Proteomes" id="UP000317494"/>
    </source>
</evidence>
<keyword evidence="2" id="KW-0732">Signal</keyword>
<accession>A0A507DM74</accession>
<evidence type="ECO:0000256" key="1">
    <source>
        <dbReference type="SAM" id="MobiDB-lite"/>
    </source>
</evidence>
<comment type="caution">
    <text evidence="4">The sequence shown here is derived from an EMBL/GenBank/DDBJ whole genome shotgun (WGS) entry which is preliminary data.</text>
</comment>
<feature type="signal peptide" evidence="2">
    <location>
        <begin position="1"/>
        <end position="19"/>
    </location>
</feature>
<dbReference type="Proteomes" id="UP000320475">
    <property type="component" value="Unassembled WGS sequence"/>
</dbReference>
<evidence type="ECO:0000313" key="4">
    <source>
        <dbReference type="EMBL" id="TPX52764.1"/>
    </source>
</evidence>
<proteinExistence type="predicted"/>
<sequence length="212" mass="22675">MNTTTVFAAFFWSRTLCAAEFSYAKAPIRRSITTVPRSQSRAIAFAPTSHAVRTISSPTSTQNSTFPANQNREALSAHELQAVFKSKSASVAACQSVELRVDVPSESSASGVTDQVYHLKVDQLLDAVKMAPADKTLYTFRIDCSGSMNDFAKVIYHAPSKMGASWILNALENVKAEKDDAPPGDETSNEGASAVNAANPSASAGSKDDFKM</sequence>
<evidence type="ECO:0000313" key="3">
    <source>
        <dbReference type="EMBL" id="TPX50666.1"/>
    </source>
</evidence>
<dbReference type="Proteomes" id="UP000317494">
    <property type="component" value="Unassembled WGS sequence"/>
</dbReference>
<protein>
    <submittedName>
        <fullName evidence="4">Uncharacterized protein</fullName>
    </submittedName>
</protein>
<evidence type="ECO:0000256" key="2">
    <source>
        <dbReference type="SAM" id="SignalP"/>
    </source>
</evidence>
<organism evidence="4 5">
    <name type="scientific">Synchytrium endobioticum</name>
    <dbReference type="NCBI Taxonomy" id="286115"/>
    <lineage>
        <taxon>Eukaryota</taxon>
        <taxon>Fungi</taxon>
        <taxon>Fungi incertae sedis</taxon>
        <taxon>Chytridiomycota</taxon>
        <taxon>Chytridiomycota incertae sedis</taxon>
        <taxon>Chytridiomycetes</taxon>
        <taxon>Synchytriales</taxon>
        <taxon>Synchytriaceae</taxon>
        <taxon>Synchytrium</taxon>
    </lineage>
</organism>
<evidence type="ECO:0000313" key="6">
    <source>
        <dbReference type="Proteomes" id="UP000320475"/>
    </source>
</evidence>
<keyword evidence="5" id="KW-1185">Reference proteome</keyword>
<dbReference type="EMBL" id="QEAN01000028">
    <property type="protein sequence ID" value="TPX52764.1"/>
    <property type="molecule type" value="Genomic_DNA"/>
</dbReference>
<reference evidence="5 6" key="1">
    <citation type="journal article" date="2019" name="Sci. Rep.">
        <title>Comparative genomics of chytrid fungi reveal insights into the obligate biotrophic and pathogenic lifestyle of Synchytrium endobioticum.</title>
        <authorList>
            <person name="van de Vossenberg B.T.L.H."/>
            <person name="Warris S."/>
            <person name="Nguyen H.D.T."/>
            <person name="van Gent-Pelzer M.P.E."/>
            <person name="Joly D.L."/>
            <person name="van de Geest H.C."/>
            <person name="Bonants P.J.M."/>
            <person name="Smith D.S."/>
            <person name="Levesque C.A."/>
            <person name="van der Lee T.A.J."/>
        </authorList>
    </citation>
    <scope>NUCLEOTIDE SEQUENCE [LARGE SCALE GENOMIC DNA]</scope>
    <source>
        <strain evidence="3 6">LEV6574</strain>
        <strain evidence="4 5">MB42</strain>
    </source>
</reference>
<dbReference type="EMBL" id="QEAM01000014">
    <property type="protein sequence ID" value="TPX50666.1"/>
    <property type="molecule type" value="Genomic_DNA"/>
</dbReference>
<gene>
    <name evidence="3" type="ORF">SeLEV6574_g00743</name>
    <name evidence="4" type="ORF">SeMB42_g01182</name>
</gene>